<keyword evidence="4" id="KW-0479">Metal-binding</keyword>
<dbReference type="Proteomes" id="UP000003250">
    <property type="component" value="Unassembled WGS sequence"/>
</dbReference>
<keyword evidence="2" id="KW-1277">Toxin-antitoxin system</keyword>
<dbReference type="CDD" id="cd18746">
    <property type="entry name" value="PIN_VapC4-5_FitB-like"/>
    <property type="match status" value="1"/>
</dbReference>
<comment type="similarity">
    <text evidence="7">Belongs to the PINc/VapC protein family.</text>
</comment>
<proteinExistence type="inferred from homology"/>
<dbReference type="RefSeq" id="WP_008839173.1">
    <property type="nucleotide sequence ID" value="NZ_AHAM01000250.1"/>
</dbReference>
<comment type="cofactor">
    <cofactor evidence="1">
        <name>Mg(2+)</name>
        <dbReference type="ChEBI" id="CHEBI:18420"/>
    </cofactor>
</comment>
<evidence type="ECO:0000256" key="3">
    <source>
        <dbReference type="ARBA" id="ARBA00022722"/>
    </source>
</evidence>
<dbReference type="GO" id="GO:0004518">
    <property type="term" value="F:nuclease activity"/>
    <property type="evidence" value="ECO:0007669"/>
    <property type="project" value="UniProtKB-KW"/>
</dbReference>
<dbReference type="AlphaFoldDB" id="H0HZG9"/>
<dbReference type="EMBL" id="AHAM01000250">
    <property type="protein sequence ID" value="EHK53881.1"/>
    <property type="molecule type" value="Genomic_DNA"/>
</dbReference>
<dbReference type="OrthoDB" id="7188375at2"/>
<gene>
    <name evidence="9" type="ORF">MAXJ12_28013</name>
</gene>
<dbReference type="InterPro" id="IPR029060">
    <property type="entry name" value="PIN-like_dom_sf"/>
</dbReference>
<evidence type="ECO:0000259" key="8">
    <source>
        <dbReference type="Pfam" id="PF01850"/>
    </source>
</evidence>
<dbReference type="GO" id="GO:0046872">
    <property type="term" value="F:metal ion binding"/>
    <property type="evidence" value="ECO:0007669"/>
    <property type="project" value="UniProtKB-KW"/>
</dbReference>
<evidence type="ECO:0000256" key="4">
    <source>
        <dbReference type="ARBA" id="ARBA00022723"/>
    </source>
</evidence>
<dbReference type="GO" id="GO:0016787">
    <property type="term" value="F:hydrolase activity"/>
    <property type="evidence" value="ECO:0007669"/>
    <property type="project" value="UniProtKB-KW"/>
</dbReference>
<evidence type="ECO:0000256" key="7">
    <source>
        <dbReference type="ARBA" id="ARBA00038093"/>
    </source>
</evidence>
<evidence type="ECO:0000313" key="10">
    <source>
        <dbReference type="Proteomes" id="UP000003250"/>
    </source>
</evidence>
<reference evidence="9 10" key="1">
    <citation type="journal article" date="2012" name="J. Bacteriol.">
        <title>Draft Genome Sequence of Mesorhizobium alhagi CCNWXJ12-2T, a Novel Salt-Resistant Species Isolated from the Desert of Northwestern China.</title>
        <authorList>
            <person name="Zhou M."/>
            <person name="Chen W."/>
            <person name="Chen H."/>
            <person name="Wei G."/>
        </authorList>
    </citation>
    <scope>NUCLEOTIDE SEQUENCE [LARGE SCALE GENOMIC DNA]</scope>
    <source>
        <strain evidence="9 10">CCNWXJ12-2</strain>
    </source>
</reference>
<evidence type="ECO:0000256" key="6">
    <source>
        <dbReference type="ARBA" id="ARBA00022842"/>
    </source>
</evidence>
<evidence type="ECO:0000256" key="1">
    <source>
        <dbReference type="ARBA" id="ARBA00001946"/>
    </source>
</evidence>
<dbReference type="SUPFAM" id="SSF88723">
    <property type="entry name" value="PIN domain-like"/>
    <property type="match status" value="1"/>
</dbReference>
<dbReference type="PANTHER" id="PTHR33653">
    <property type="entry name" value="RIBONUCLEASE VAPC2"/>
    <property type="match status" value="1"/>
</dbReference>
<accession>H0HZG9</accession>
<organism evidence="9 10">
    <name type="scientific">Mesorhizobium alhagi CCNWXJ12-2</name>
    <dbReference type="NCBI Taxonomy" id="1107882"/>
    <lineage>
        <taxon>Bacteria</taxon>
        <taxon>Pseudomonadati</taxon>
        <taxon>Pseudomonadota</taxon>
        <taxon>Alphaproteobacteria</taxon>
        <taxon>Hyphomicrobiales</taxon>
        <taxon>Phyllobacteriaceae</taxon>
        <taxon>Allomesorhizobium</taxon>
    </lineage>
</organism>
<keyword evidence="10" id="KW-1185">Reference proteome</keyword>
<keyword evidence="5" id="KW-0378">Hydrolase</keyword>
<dbReference type="Pfam" id="PF01850">
    <property type="entry name" value="PIN"/>
    <property type="match status" value="1"/>
</dbReference>
<dbReference type="InterPro" id="IPR002716">
    <property type="entry name" value="PIN_dom"/>
</dbReference>
<evidence type="ECO:0000256" key="2">
    <source>
        <dbReference type="ARBA" id="ARBA00022649"/>
    </source>
</evidence>
<feature type="domain" description="PIN" evidence="8">
    <location>
        <begin position="4"/>
        <end position="127"/>
    </location>
</feature>
<keyword evidence="6" id="KW-0460">Magnesium</keyword>
<protein>
    <submittedName>
        <fullName evidence="9">Twitching motility protein PilT</fullName>
    </submittedName>
</protein>
<dbReference type="InterPro" id="IPR050556">
    <property type="entry name" value="Type_II_TA_system_RNase"/>
</dbReference>
<name>H0HZG9_9HYPH</name>
<evidence type="ECO:0000256" key="5">
    <source>
        <dbReference type="ARBA" id="ARBA00022801"/>
    </source>
</evidence>
<sequence length="145" mass="15618">MSGYLMDTNVVSLFAPGKPTMPQKADAWFTANRADLYIPAFAFHELRRGIAKHDRQGGHTKAQTLLQWLHGLLTTYAASTVPFDAAVAMTAGAMEDAATAAGKHPGLAHIMIAATAKTHSMTLLTANMKHFQPLGIQCLDPMKIT</sequence>
<evidence type="ECO:0000313" key="9">
    <source>
        <dbReference type="EMBL" id="EHK53881.1"/>
    </source>
</evidence>
<dbReference type="Gene3D" id="3.40.50.1010">
    <property type="entry name" value="5'-nuclease"/>
    <property type="match status" value="1"/>
</dbReference>
<dbReference type="PANTHER" id="PTHR33653:SF1">
    <property type="entry name" value="RIBONUCLEASE VAPC2"/>
    <property type="match status" value="1"/>
</dbReference>
<keyword evidence="3" id="KW-0540">Nuclease</keyword>